<evidence type="ECO:0000256" key="6">
    <source>
        <dbReference type="ARBA" id="ARBA00022801"/>
    </source>
</evidence>
<keyword evidence="6" id="KW-0378">Hydrolase</keyword>
<dbReference type="GO" id="GO:0071555">
    <property type="term" value="P:cell wall organization"/>
    <property type="evidence" value="ECO:0007669"/>
    <property type="project" value="UniProtKB-KW"/>
</dbReference>
<dbReference type="AlphaFoldDB" id="A0A1H5YYG3"/>
<keyword evidence="8" id="KW-0482">Metalloprotease</keyword>
<gene>
    <name evidence="13" type="ORF">SAMN04488115_104132</name>
</gene>
<keyword evidence="5" id="KW-0732">Signal</keyword>
<evidence type="ECO:0000256" key="10">
    <source>
        <dbReference type="ARBA" id="ARBA00093448"/>
    </source>
</evidence>
<evidence type="ECO:0000256" key="5">
    <source>
        <dbReference type="ARBA" id="ARBA00022729"/>
    </source>
</evidence>
<accession>A0A1H5YYG3</accession>
<comment type="pathway">
    <text evidence="2">Cell wall biogenesis; cell wall polysaccharide biosynthesis.</text>
</comment>
<dbReference type="GO" id="GO:0008237">
    <property type="term" value="F:metallopeptidase activity"/>
    <property type="evidence" value="ECO:0007669"/>
    <property type="project" value="UniProtKB-KW"/>
</dbReference>
<evidence type="ECO:0000313" key="14">
    <source>
        <dbReference type="Proteomes" id="UP000236743"/>
    </source>
</evidence>
<dbReference type="InterPro" id="IPR010275">
    <property type="entry name" value="MepK"/>
</dbReference>
<sequence>MVRLNATLSGRLPFCSKPVLKRSVALGAAVVALLLGVRGTQDAVANGDTRTITIKHMHTKEETTVTFKRDGRYVSEGLEKLNWALRDWRTDEPIRMDPRLFDVAWEVQRTVGSEQPFHVVSAYRSPGTNSMLRRRSRAVAKNSQHMLGKAMDFYLPDTPTARIREAGMRLQRGGVGFYPGAHTPFVHLDAGSVRSWPRMTRDQLVRLFPDEKTVHLPADGKPLSGYDVAMAEVISSGGSVMGYASAESDEGAVMASGRKSLWASLFGGDDEEADARPTRGRRGAPKPQPTVMAYANNNSGYSDSNASDGGRFAVASAPPEPTARALTRERSERLAPRQAQPQEAPAAAVAVAPTPAPVPVPEDNRPKLIDAPVPLARPRGLTLPQQPGDAGAAVQVAALPGPGGALAFAPQPALSSDQRLVLASLPPRRPDQIVALIDSVVAGKPTNAPLPPARPAAFASLAGVALRGSNDVANQQSAVPEGRLVAVNHPMPPIRPRDGGMTAVASARGRSMPVPAPAPDVAAYEADRSGLDSLFAAVSRTTRSPDRPVTVATARSKTTVPAASPIQGPSPAAALGFSHADPSDAKVGSFSGPAVRSLPTNFVQN</sequence>
<reference evidence="13 14" key="1">
    <citation type="submission" date="2016-10" db="EMBL/GenBank/DDBJ databases">
        <authorList>
            <person name="de Groot N.N."/>
        </authorList>
    </citation>
    <scope>NUCLEOTIDE SEQUENCE [LARGE SCALE GENOMIC DNA]</scope>
    <source>
        <strain evidence="13 14">DSM 26656</strain>
    </source>
</reference>
<keyword evidence="3" id="KW-0645">Protease</keyword>
<keyword evidence="4" id="KW-0479">Metal-binding</keyword>
<evidence type="ECO:0000256" key="12">
    <source>
        <dbReference type="SAM" id="MobiDB-lite"/>
    </source>
</evidence>
<comment type="cofactor">
    <cofactor evidence="1">
        <name>Zn(2+)</name>
        <dbReference type="ChEBI" id="CHEBI:29105"/>
    </cofactor>
</comment>
<evidence type="ECO:0000256" key="11">
    <source>
        <dbReference type="ARBA" id="ARBA00093666"/>
    </source>
</evidence>
<protein>
    <recommendedName>
        <fullName evidence="11">Murein endopeptidase K</fullName>
    </recommendedName>
</protein>
<dbReference type="CDD" id="cd14844">
    <property type="entry name" value="Zn-DD-carboxypeptidase_like"/>
    <property type="match status" value="1"/>
</dbReference>
<dbReference type="OrthoDB" id="9782994at2"/>
<evidence type="ECO:0000256" key="8">
    <source>
        <dbReference type="ARBA" id="ARBA00023049"/>
    </source>
</evidence>
<evidence type="ECO:0000256" key="7">
    <source>
        <dbReference type="ARBA" id="ARBA00022833"/>
    </source>
</evidence>
<feature type="compositionally biased region" description="Polar residues" evidence="12">
    <location>
        <begin position="295"/>
        <end position="307"/>
    </location>
</feature>
<dbReference type="Gene3D" id="3.30.1380.10">
    <property type="match status" value="1"/>
</dbReference>
<dbReference type="PANTHER" id="PTHR37425:SF1">
    <property type="entry name" value="OUTER MEMBRANE PROTEIN"/>
    <property type="match status" value="1"/>
</dbReference>
<evidence type="ECO:0000256" key="2">
    <source>
        <dbReference type="ARBA" id="ARBA00004776"/>
    </source>
</evidence>
<evidence type="ECO:0000256" key="3">
    <source>
        <dbReference type="ARBA" id="ARBA00022670"/>
    </source>
</evidence>
<proteinExistence type="inferred from homology"/>
<dbReference type="Proteomes" id="UP000236743">
    <property type="component" value="Unassembled WGS sequence"/>
</dbReference>
<keyword evidence="7" id="KW-0862">Zinc</keyword>
<evidence type="ECO:0000256" key="1">
    <source>
        <dbReference type="ARBA" id="ARBA00001947"/>
    </source>
</evidence>
<evidence type="ECO:0000256" key="4">
    <source>
        <dbReference type="ARBA" id="ARBA00022723"/>
    </source>
</evidence>
<feature type="region of interest" description="Disordered" evidence="12">
    <location>
        <begin position="551"/>
        <end position="605"/>
    </location>
</feature>
<feature type="compositionally biased region" description="Low complexity" evidence="12">
    <location>
        <begin position="336"/>
        <end position="350"/>
    </location>
</feature>
<feature type="compositionally biased region" description="Basic and acidic residues" evidence="12">
    <location>
        <begin position="326"/>
        <end position="335"/>
    </location>
</feature>
<organism evidence="13 14">
    <name type="scientific">Bosea lathyri</name>
    <dbReference type="NCBI Taxonomy" id="1036778"/>
    <lineage>
        <taxon>Bacteria</taxon>
        <taxon>Pseudomonadati</taxon>
        <taxon>Pseudomonadota</taxon>
        <taxon>Alphaproteobacteria</taxon>
        <taxon>Hyphomicrobiales</taxon>
        <taxon>Boseaceae</taxon>
        <taxon>Bosea</taxon>
    </lineage>
</organism>
<dbReference type="GO" id="GO:0006508">
    <property type="term" value="P:proteolysis"/>
    <property type="evidence" value="ECO:0007669"/>
    <property type="project" value="UniProtKB-KW"/>
</dbReference>
<dbReference type="EMBL" id="FNUY01000004">
    <property type="protein sequence ID" value="SEG28485.1"/>
    <property type="molecule type" value="Genomic_DNA"/>
</dbReference>
<dbReference type="Pfam" id="PF05951">
    <property type="entry name" value="Peptidase_M15_2"/>
    <property type="match status" value="1"/>
</dbReference>
<evidence type="ECO:0000313" key="13">
    <source>
        <dbReference type="EMBL" id="SEG28485.1"/>
    </source>
</evidence>
<keyword evidence="14" id="KW-1185">Reference proteome</keyword>
<evidence type="ECO:0000256" key="9">
    <source>
        <dbReference type="ARBA" id="ARBA00023316"/>
    </source>
</evidence>
<name>A0A1H5YYG3_9HYPH</name>
<dbReference type="InterPro" id="IPR009045">
    <property type="entry name" value="Zn_M74/Hedgehog-like"/>
</dbReference>
<dbReference type="GO" id="GO:0046872">
    <property type="term" value="F:metal ion binding"/>
    <property type="evidence" value="ECO:0007669"/>
    <property type="project" value="UniProtKB-KW"/>
</dbReference>
<dbReference type="PANTHER" id="PTHR37425">
    <property type="match status" value="1"/>
</dbReference>
<keyword evidence="9" id="KW-0961">Cell wall biogenesis/degradation</keyword>
<dbReference type="SUPFAM" id="SSF55166">
    <property type="entry name" value="Hedgehog/DD-peptidase"/>
    <property type="match status" value="1"/>
</dbReference>
<comment type="similarity">
    <text evidence="10">Belongs to the peptidase M15 family.</text>
</comment>
<feature type="region of interest" description="Disordered" evidence="12">
    <location>
        <begin position="268"/>
        <end position="350"/>
    </location>
</feature>